<protein>
    <submittedName>
        <fullName evidence="1">Uncharacterized protein</fullName>
    </submittedName>
</protein>
<sequence>MSRKMSFTFDFCRRPNFLEAGRKPKHSSHQYGTRENPQVLLRLRATSYRHVYVTFEVNDVLMLTTSQLSFSKEAISDSISSLCAI</sequence>
<evidence type="ECO:0000313" key="2">
    <source>
        <dbReference type="Proteomes" id="UP000038830"/>
    </source>
</evidence>
<dbReference type="Proteomes" id="UP000038830">
    <property type="component" value="Unassembled WGS sequence"/>
</dbReference>
<gene>
    <name evidence="1" type="ORF">BN1211_0279</name>
</gene>
<evidence type="ECO:0000313" key="1">
    <source>
        <dbReference type="EMBL" id="CEP20416.1"/>
    </source>
</evidence>
<dbReference type="AlphaFoldDB" id="A0A0H5BYI6"/>
<proteinExistence type="predicted"/>
<dbReference type="EMBL" id="CDQK01000001">
    <property type="protein sequence ID" value="CEP20416.1"/>
    <property type="molecule type" value="Genomic_DNA"/>
</dbReference>
<accession>A0A0H5BYI6</accession>
<organism evidence="1 2">
    <name type="scientific">Cyberlindnera jadinii (strain ATCC 18201 / CBS 1600 / BCRC 20928 / JCM 3617 / NBRC 0987 / NRRL Y-1542)</name>
    <name type="common">Torula yeast</name>
    <name type="synonym">Candida utilis</name>
    <dbReference type="NCBI Taxonomy" id="983966"/>
    <lineage>
        <taxon>Eukaryota</taxon>
        <taxon>Fungi</taxon>
        <taxon>Dikarya</taxon>
        <taxon>Ascomycota</taxon>
        <taxon>Saccharomycotina</taxon>
        <taxon>Saccharomycetes</taxon>
        <taxon>Phaffomycetales</taxon>
        <taxon>Phaffomycetaceae</taxon>
        <taxon>Cyberlindnera</taxon>
    </lineage>
</organism>
<reference evidence="2" key="1">
    <citation type="journal article" date="2015" name="J. Biotechnol.">
        <title>The structure of the Cyberlindnera jadinii genome and its relation to Candida utilis analyzed by the occurrence of single nucleotide polymorphisms.</title>
        <authorList>
            <person name="Rupp O."/>
            <person name="Brinkrolf K."/>
            <person name="Buerth C."/>
            <person name="Kunigo M."/>
            <person name="Schneider J."/>
            <person name="Jaenicke S."/>
            <person name="Goesmann A."/>
            <person name="Puehler A."/>
            <person name="Jaeger K.-E."/>
            <person name="Ernst J.F."/>
        </authorList>
    </citation>
    <scope>NUCLEOTIDE SEQUENCE [LARGE SCALE GENOMIC DNA]</scope>
    <source>
        <strain evidence="2">ATCC 18201 / CBS 1600 / BCRC 20928 / JCM 3617 / NBRC 0987 / NRRL Y-1542</strain>
    </source>
</reference>
<name>A0A0H5BYI6_CYBJN</name>